<keyword evidence="4 7" id="KW-1133">Transmembrane helix</keyword>
<keyword evidence="2" id="KW-1003">Cell membrane</keyword>
<dbReference type="PANTHER" id="PTHR32196:SF72">
    <property type="entry name" value="RIBOSE IMPORT PERMEASE PROTEIN RBSC"/>
    <property type="match status" value="1"/>
</dbReference>
<protein>
    <submittedName>
        <fullName evidence="8">Ribose import permease protein RbsC</fullName>
    </submittedName>
</protein>
<comment type="caution">
    <text evidence="8">The sequence shown here is derived from an EMBL/GenBank/DDBJ whole genome shotgun (WGS) entry which is preliminary data.</text>
</comment>
<feature type="transmembrane region" description="Helical" evidence="7">
    <location>
        <begin position="269"/>
        <end position="288"/>
    </location>
</feature>
<dbReference type="Proteomes" id="UP000431401">
    <property type="component" value="Unassembled WGS sequence"/>
</dbReference>
<feature type="compositionally biased region" description="Gly residues" evidence="6">
    <location>
        <begin position="30"/>
        <end position="57"/>
    </location>
</feature>
<evidence type="ECO:0000256" key="2">
    <source>
        <dbReference type="ARBA" id="ARBA00022475"/>
    </source>
</evidence>
<feature type="transmembrane region" description="Helical" evidence="7">
    <location>
        <begin position="326"/>
        <end position="344"/>
    </location>
</feature>
<keyword evidence="5 7" id="KW-0472">Membrane</keyword>
<sequence>MPDGYSVSIGAQVGQHDNSHTGERAAAPGKGTGAPGKGTGAAGNGSGEPGKGTGAAGIAGPRRRPSLPHVPHAGLLVVLVLIVVFAVTQTDAFLTSTNLINVLRQVSVVAVIAAGLTLLMTAGGMDFSMGSNVSVTTAVAAQLVSHGHSPWLAIVVAMALSIAIGLVNGLVVTYTAVAPFVATLASATMLDGLALLIINGLSISIGTRLSWLGNGKTFGLPHLLIVAVIVLALTAFVMRYTSFGRDAFAIGGNEDVARLSGIRVSRDKLLLYALAGGLSGLAGIMLLSRLAASSPGTGGLTLQLTAVAAVVIGGTSLAGGKGSIPGTVLGVVLLGVVANVLNLLQISSFYQQISVGAVLLVAAIANLLQRRRS</sequence>
<comment type="subcellular location">
    <subcellularLocation>
        <location evidence="1">Cell membrane</location>
        <topology evidence="1">Multi-pass membrane protein</topology>
    </subcellularLocation>
</comment>
<keyword evidence="3 7" id="KW-0812">Transmembrane</keyword>
<feature type="transmembrane region" description="Helical" evidence="7">
    <location>
        <begin position="178"/>
        <end position="198"/>
    </location>
</feature>
<reference evidence="8 9" key="1">
    <citation type="submission" date="2019-10" db="EMBL/GenBank/DDBJ databases">
        <title>Nocardia macrotermitis sp. nov. and Nocardia aurantia sp. nov., isolated from the gut of fungus growing-termite Macrotermes natalensis.</title>
        <authorList>
            <person name="Benndorf R."/>
            <person name="Schwitalla J."/>
            <person name="Martin K."/>
            <person name="De Beer W."/>
            <person name="Kaster A.-K."/>
            <person name="Vollmers J."/>
            <person name="Poulsen M."/>
            <person name="Beemelmanns C."/>
        </authorList>
    </citation>
    <scope>NUCLEOTIDE SEQUENCE [LARGE SCALE GENOMIC DNA]</scope>
    <source>
        <strain evidence="8 9">RB56</strain>
    </source>
</reference>
<organism evidence="8 9">
    <name type="scientific">Nocardia aurantia</name>
    <dbReference type="NCBI Taxonomy" id="2585199"/>
    <lineage>
        <taxon>Bacteria</taxon>
        <taxon>Bacillati</taxon>
        <taxon>Actinomycetota</taxon>
        <taxon>Actinomycetes</taxon>
        <taxon>Mycobacteriales</taxon>
        <taxon>Nocardiaceae</taxon>
        <taxon>Nocardia</taxon>
    </lineage>
</organism>
<feature type="transmembrane region" description="Helical" evidence="7">
    <location>
        <begin position="218"/>
        <end position="238"/>
    </location>
</feature>
<dbReference type="GO" id="GO:0005886">
    <property type="term" value="C:plasma membrane"/>
    <property type="evidence" value="ECO:0007669"/>
    <property type="project" value="UniProtKB-SubCell"/>
</dbReference>
<evidence type="ECO:0000256" key="3">
    <source>
        <dbReference type="ARBA" id="ARBA00022692"/>
    </source>
</evidence>
<dbReference type="CDD" id="cd06579">
    <property type="entry name" value="TM_PBP1_transp_AraH_like"/>
    <property type="match status" value="1"/>
</dbReference>
<feature type="region of interest" description="Disordered" evidence="6">
    <location>
        <begin position="1"/>
        <end position="64"/>
    </location>
</feature>
<gene>
    <name evidence="8" type="primary">rbsC_1</name>
    <name evidence="8" type="ORF">NRB56_32350</name>
</gene>
<accession>A0A7K0DQL4</accession>
<evidence type="ECO:0000256" key="4">
    <source>
        <dbReference type="ARBA" id="ARBA00022989"/>
    </source>
</evidence>
<feature type="transmembrane region" description="Helical" evidence="7">
    <location>
        <begin position="151"/>
        <end position="171"/>
    </location>
</feature>
<feature type="transmembrane region" description="Helical" evidence="7">
    <location>
        <begin position="300"/>
        <end position="319"/>
    </location>
</feature>
<keyword evidence="9" id="KW-1185">Reference proteome</keyword>
<dbReference type="Pfam" id="PF02653">
    <property type="entry name" value="BPD_transp_2"/>
    <property type="match status" value="1"/>
</dbReference>
<dbReference type="EMBL" id="WEGI01000006">
    <property type="protein sequence ID" value="MQY27652.1"/>
    <property type="molecule type" value="Genomic_DNA"/>
</dbReference>
<dbReference type="PANTHER" id="PTHR32196">
    <property type="entry name" value="ABC TRANSPORTER PERMEASE PROTEIN YPHD-RELATED-RELATED"/>
    <property type="match status" value="1"/>
</dbReference>
<feature type="transmembrane region" description="Helical" evidence="7">
    <location>
        <begin position="106"/>
        <end position="125"/>
    </location>
</feature>
<feature type="transmembrane region" description="Helical" evidence="7">
    <location>
        <begin position="350"/>
        <end position="368"/>
    </location>
</feature>
<evidence type="ECO:0000256" key="7">
    <source>
        <dbReference type="SAM" id="Phobius"/>
    </source>
</evidence>
<evidence type="ECO:0000313" key="8">
    <source>
        <dbReference type="EMBL" id="MQY27652.1"/>
    </source>
</evidence>
<dbReference type="InterPro" id="IPR001851">
    <property type="entry name" value="ABC_transp_permease"/>
</dbReference>
<name>A0A7K0DQL4_9NOCA</name>
<dbReference type="GO" id="GO:0022857">
    <property type="term" value="F:transmembrane transporter activity"/>
    <property type="evidence" value="ECO:0007669"/>
    <property type="project" value="InterPro"/>
</dbReference>
<dbReference type="AlphaFoldDB" id="A0A7K0DQL4"/>
<proteinExistence type="predicted"/>
<feature type="transmembrane region" description="Helical" evidence="7">
    <location>
        <begin position="73"/>
        <end position="94"/>
    </location>
</feature>
<evidence type="ECO:0000313" key="9">
    <source>
        <dbReference type="Proteomes" id="UP000431401"/>
    </source>
</evidence>
<evidence type="ECO:0000256" key="5">
    <source>
        <dbReference type="ARBA" id="ARBA00023136"/>
    </source>
</evidence>
<evidence type="ECO:0000256" key="1">
    <source>
        <dbReference type="ARBA" id="ARBA00004651"/>
    </source>
</evidence>
<evidence type="ECO:0000256" key="6">
    <source>
        <dbReference type="SAM" id="MobiDB-lite"/>
    </source>
</evidence>